<name>A0A9D1SDL1_9FIRM</name>
<sequence>MIFEEYSNASAVKADTIPQGVINGIAEILYNILARTDEESCAEHERRAVNEG</sequence>
<dbReference type="Proteomes" id="UP000824109">
    <property type="component" value="Unassembled WGS sequence"/>
</dbReference>
<organism evidence="1 2">
    <name type="scientific">Candidatus Ornithomonoglobus merdipullorum</name>
    <dbReference type="NCBI Taxonomy" id="2840895"/>
    <lineage>
        <taxon>Bacteria</taxon>
        <taxon>Bacillati</taxon>
        <taxon>Bacillota</taxon>
        <taxon>Clostridia</taxon>
        <taxon>Candidatus Ornithomonoglobus</taxon>
    </lineage>
</organism>
<dbReference type="EMBL" id="DVNB01000002">
    <property type="protein sequence ID" value="HIU56225.1"/>
    <property type="molecule type" value="Genomic_DNA"/>
</dbReference>
<gene>
    <name evidence="1" type="ORF">IAA61_00260</name>
</gene>
<accession>A0A9D1SDL1</accession>
<evidence type="ECO:0000313" key="2">
    <source>
        <dbReference type="Proteomes" id="UP000824109"/>
    </source>
</evidence>
<reference evidence="1" key="2">
    <citation type="journal article" date="2021" name="PeerJ">
        <title>Extensive microbial diversity within the chicken gut microbiome revealed by metagenomics and culture.</title>
        <authorList>
            <person name="Gilroy R."/>
            <person name="Ravi A."/>
            <person name="Getino M."/>
            <person name="Pursley I."/>
            <person name="Horton D.L."/>
            <person name="Alikhan N.F."/>
            <person name="Baker D."/>
            <person name="Gharbi K."/>
            <person name="Hall N."/>
            <person name="Watson M."/>
            <person name="Adriaenssens E.M."/>
            <person name="Foster-Nyarko E."/>
            <person name="Jarju S."/>
            <person name="Secka A."/>
            <person name="Antonio M."/>
            <person name="Oren A."/>
            <person name="Chaudhuri R.R."/>
            <person name="La Ragione R."/>
            <person name="Hildebrand F."/>
            <person name="Pallen M.J."/>
        </authorList>
    </citation>
    <scope>NUCLEOTIDE SEQUENCE</scope>
    <source>
        <strain evidence="1">USAMLcec3-3695</strain>
    </source>
</reference>
<proteinExistence type="predicted"/>
<dbReference type="AlphaFoldDB" id="A0A9D1SDL1"/>
<reference evidence="1" key="1">
    <citation type="submission" date="2020-10" db="EMBL/GenBank/DDBJ databases">
        <authorList>
            <person name="Gilroy R."/>
        </authorList>
    </citation>
    <scope>NUCLEOTIDE SEQUENCE</scope>
    <source>
        <strain evidence="1">USAMLcec3-3695</strain>
    </source>
</reference>
<comment type="caution">
    <text evidence="1">The sequence shown here is derived from an EMBL/GenBank/DDBJ whole genome shotgun (WGS) entry which is preliminary data.</text>
</comment>
<evidence type="ECO:0000313" key="1">
    <source>
        <dbReference type="EMBL" id="HIU56225.1"/>
    </source>
</evidence>
<protein>
    <submittedName>
        <fullName evidence="1">Uncharacterized protein</fullName>
    </submittedName>
</protein>